<sequence length="263" mass="27865">MTPPESVGIVGTEIRDGIGWVTLDNPTRRNAISTSMMATLGSTLRALDDDPTIRVIVLRGRGTDAFAAGADISEFETHQTKQASRQENEEAVGTLFGTLSELTTPLIVMVHGYCIGAGMALALAADLRISSPTGRFAIPAARLGIGYPVTLTHALVDAVGPGHASDMLFTGRTLTAEEAQSIGLINRVVDSASLEAHVLEVASQIAANAPLSVRAAKTSIKARTNSTLAERAERHVAACLDSEDAREGQRAFMERRDPTFEGR</sequence>
<dbReference type="Gene3D" id="3.90.226.10">
    <property type="entry name" value="2-enoyl-CoA Hydratase, Chain A, domain 1"/>
    <property type="match status" value="1"/>
</dbReference>
<keyword evidence="2" id="KW-1185">Reference proteome</keyword>
<accession>A0ABW1JDP0</accession>
<name>A0ABW1JDP0_9ACTN</name>
<dbReference type="PANTHER" id="PTHR11941:SF54">
    <property type="entry name" value="ENOYL-COA HYDRATASE, MITOCHONDRIAL"/>
    <property type="match status" value="1"/>
</dbReference>
<dbReference type="PANTHER" id="PTHR11941">
    <property type="entry name" value="ENOYL-COA HYDRATASE-RELATED"/>
    <property type="match status" value="1"/>
</dbReference>
<protein>
    <submittedName>
        <fullName evidence="1">Enoyl-CoA hydratase-related protein</fullName>
    </submittedName>
</protein>
<gene>
    <name evidence="1" type="ORF">ACFQDO_09895</name>
</gene>
<proteinExistence type="predicted"/>
<dbReference type="InterPro" id="IPR029045">
    <property type="entry name" value="ClpP/crotonase-like_dom_sf"/>
</dbReference>
<reference evidence="2" key="1">
    <citation type="journal article" date="2019" name="Int. J. Syst. Evol. Microbiol.">
        <title>The Global Catalogue of Microorganisms (GCM) 10K type strain sequencing project: providing services to taxonomists for standard genome sequencing and annotation.</title>
        <authorList>
            <consortium name="The Broad Institute Genomics Platform"/>
            <consortium name="The Broad Institute Genome Sequencing Center for Infectious Disease"/>
            <person name="Wu L."/>
            <person name="Ma J."/>
        </authorList>
    </citation>
    <scope>NUCLEOTIDE SEQUENCE [LARGE SCALE GENOMIC DNA]</scope>
    <source>
        <strain evidence="2">KACC 14249</strain>
    </source>
</reference>
<dbReference type="Pfam" id="PF00378">
    <property type="entry name" value="ECH_1"/>
    <property type="match status" value="1"/>
</dbReference>
<dbReference type="CDD" id="cd06558">
    <property type="entry name" value="crotonase-like"/>
    <property type="match status" value="1"/>
</dbReference>
<dbReference type="InterPro" id="IPR001753">
    <property type="entry name" value="Enoyl-CoA_hydra/iso"/>
</dbReference>
<organism evidence="1 2">
    <name type="scientific">Angustibacter luteus</name>
    <dbReference type="NCBI Taxonomy" id="658456"/>
    <lineage>
        <taxon>Bacteria</taxon>
        <taxon>Bacillati</taxon>
        <taxon>Actinomycetota</taxon>
        <taxon>Actinomycetes</taxon>
        <taxon>Kineosporiales</taxon>
        <taxon>Kineosporiaceae</taxon>
    </lineage>
</organism>
<dbReference type="RefSeq" id="WP_345716239.1">
    <property type="nucleotide sequence ID" value="NZ_BAABFP010000004.1"/>
</dbReference>
<evidence type="ECO:0000313" key="1">
    <source>
        <dbReference type="EMBL" id="MFC6007439.1"/>
    </source>
</evidence>
<dbReference type="EMBL" id="JBHSRD010000003">
    <property type="protein sequence ID" value="MFC6007439.1"/>
    <property type="molecule type" value="Genomic_DNA"/>
</dbReference>
<comment type="caution">
    <text evidence="1">The sequence shown here is derived from an EMBL/GenBank/DDBJ whole genome shotgun (WGS) entry which is preliminary data.</text>
</comment>
<dbReference type="Proteomes" id="UP001596189">
    <property type="component" value="Unassembled WGS sequence"/>
</dbReference>
<dbReference type="SUPFAM" id="SSF52096">
    <property type="entry name" value="ClpP/crotonase"/>
    <property type="match status" value="1"/>
</dbReference>
<evidence type="ECO:0000313" key="2">
    <source>
        <dbReference type="Proteomes" id="UP001596189"/>
    </source>
</evidence>